<feature type="non-terminal residue" evidence="1">
    <location>
        <position position="1"/>
    </location>
</feature>
<reference evidence="1 2" key="1">
    <citation type="journal article" date="2011" name="PLoS Pathog.">
        <title>Dynamic evolution of pathogenicity revealed by sequencing and comparative genomics of 19 Pseudomonas syringae isolates.</title>
        <authorList>
            <person name="Baltrus D.A."/>
            <person name="Nishimura M.T."/>
            <person name="Romanchuk A."/>
            <person name="Chang J.H."/>
            <person name="Mukhtar M.S."/>
            <person name="Cherkis K."/>
            <person name="Roach J."/>
            <person name="Grant S.R."/>
            <person name="Jones C.D."/>
            <person name="Dangl J.L."/>
        </authorList>
    </citation>
    <scope>NUCLEOTIDE SEQUENCE [LARGE SCALE GENOMIC DNA]</scope>
    <source>
        <strain evidence="1 2">1704B</strain>
    </source>
</reference>
<name>F3GSH7_PSESJ</name>
<protein>
    <submittedName>
        <fullName evidence="1">Uncharacterized protein</fullName>
    </submittedName>
</protein>
<feature type="non-terminal residue" evidence="1">
    <location>
        <position position="33"/>
    </location>
</feature>
<accession>F3GSH7</accession>
<dbReference type="HOGENOM" id="CLU_3386571_0_0_6"/>
<sequence>DKARATLNAVSEEAFRDATQHLNQFYQRNSSTL</sequence>
<comment type="caution">
    <text evidence="1">The sequence shown here is derived from an EMBL/GenBank/DDBJ whole genome shotgun (WGS) entry which is preliminary data.</text>
</comment>
<dbReference type="EMBL" id="AEAI01005054">
    <property type="protein sequence ID" value="EGH50030.1"/>
    <property type="molecule type" value="Genomic_DNA"/>
</dbReference>
<evidence type="ECO:0000313" key="2">
    <source>
        <dbReference type="Proteomes" id="UP000004986"/>
    </source>
</evidence>
<gene>
    <name evidence="1" type="ORF">PSYPI_49492</name>
</gene>
<proteinExistence type="predicted"/>
<dbReference type="AlphaFoldDB" id="F3GSH7"/>
<dbReference type="Proteomes" id="UP000004986">
    <property type="component" value="Unassembled WGS sequence"/>
</dbReference>
<keyword evidence="2" id="KW-1185">Reference proteome</keyword>
<evidence type="ECO:0000313" key="1">
    <source>
        <dbReference type="EMBL" id="EGH50030.1"/>
    </source>
</evidence>
<organism evidence="1 2">
    <name type="scientific">Pseudomonas syringae pv. pisi str. 1704B</name>
    <dbReference type="NCBI Taxonomy" id="629263"/>
    <lineage>
        <taxon>Bacteria</taxon>
        <taxon>Pseudomonadati</taxon>
        <taxon>Pseudomonadota</taxon>
        <taxon>Gammaproteobacteria</taxon>
        <taxon>Pseudomonadales</taxon>
        <taxon>Pseudomonadaceae</taxon>
        <taxon>Pseudomonas</taxon>
        <taxon>Pseudomonas syringae</taxon>
    </lineage>
</organism>